<dbReference type="OrthoDB" id="10040310at2759"/>
<keyword evidence="1" id="KW-1017">Isopeptide bond</keyword>
<dbReference type="PANTHER" id="PTHR21446">
    <property type="entry name" value="DUF3504 DOMAIN-CONTAINING PROTEIN"/>
    <property type="match status" value="1"/>
</dbReference>
<keyword evidence="3" id="KW-0832">Ubl conjugation</keyword>
<dbReference type="InterPro" id="IPR011010">
    <property type="entry name" value="DNA_brk_join_enz"/>
</dbReference>
<keyword evidence="2" id="KW-0597">Phosphoprotein</keyword>
<evidence type="ECO:0000256" key="5">
    <source>
        <dbReference type="SAM" id="MobiDB-lite"/>
    </source>
</evidence>
<dbReference type="KEGG" id="lak:106174167"/>
<sequence length="365" mass="41314">MFGAEEDVTLSQLDLIPTQSLYKVEVDAESKRFEEPVHSAEFEKMVADRIPANTQKNTTWACNIFKDWRTWRSLTSVAAGLQRFMRNVCNRRDVWLLKKDDPHFKSLREALEARRKTLFRQGIGTNPSRADPVGVDDEQQLWETGVISTETSSGLSYAVYFYNEKIFGFRARDEHDKLMAEQYSFGQEGGRKYLQYNGRLSKNITGSLSSSATPRIIRHYEDPDNERCLVKLFQKYLSLIPPVGRFYRRPLPGKDGFPLFSSQPVGINLLSGYLPKMFQEAGINMEGRNISGHSGKVTCCTELYKAGFDEQTIKKRSGHSSDAVRIYKRPSLELEQRVSDALQPPRPKPAPAAASSCVSVTSSST</sequence>
<dbReference type="PANTHER" id="PTHR21446:SF12">
    <property type="entry name" value="POTASSIUM CHANNEL TETRAMERIZATION DOMAIN CONTAINING 1"/>
    <property type="match status" value="1"/>
</dbReference>
<dbReference type="Pfam" id="PF12012">
    <property type="entry name" value="DUF3504"/>
    <property type="match status" value="1"/>
</dbReference>
<feature type="domain" description="ZMYM2-like/QRICH1 C-terminal" evidence="6">
    <location>
        <begin position="135"/>
        <end position="277"/>
    </location>
</feature>
<dbReference type="InterPro" id="IPR021893">
    <property type="entry name" value="ZMYM2-like_C"/>
</dbReference>
<dbReference type="InParanoid" id="A0A2R2MJZ2"/>
<dbReference type="GO" id="GO:0006310">
    <property type="term" value="P:DNA recombination"/>
    <property type="evidence" value="ECO:0007669"/>
    <property type="project" value="UniProtKB-KW"/>
</dbReference>
<dbReference type="GO" id="GO:0003677">
    <property type="term" value="F:DNA binding"/>
    <property type="evidence" value="ECO:0007669"/>
    <property type="project" value="InterPro"/>
</dbReference>
<dbReference type="SUPFAM" id="SSF56349">
    <property type="entry name" value="DNA breaking-rejoining enzymes"/>
    <property type="match status" value="1"/>
</dbReference>
<reference evidence="8" key="1">
    <citation type="submission" date="2025-08" db="UniProtKB">
        <authorList>
            <consortium name="RefSeq"/>
        </authorList>
    </citation>
    <scope>IDENTIFICATION</scope>
    <source>
        <tissue evidence="8">Gonads</tissue>
    </source>
</reference>
<dbReference type="Proteomes" id="UP000085678">
    <property type="component" value="Unplaced"/>
</dbReference>
<evidence type="ECO:0000256" key="2">
    <source>
        <dbReference type="ARBA" id="ARBA00022553"/>
    </source>
</evidence>
<evidence type="ECO:0000259" key="6">
    <source>
        <dbReference type="Pfam" id="PF12012"/>
    </source>
</evidence>
<dbReference type="STRING" id="7574.A0A2R2MJZ2"/>
<feature type="region of interest" description="Disordered" evidence="5">
    <location>
        <begin position="335"/>
        <end position="365"/>
    </location>
</feature>
<accession>A0A2R2MJZ2</accession>
<evidence type="ECO:0000256" key="4">
    <source>
        <dbReference type="ARBA" id="ARBA00023172"/>
    </source>
</evidence>
<evidence type="ECO:0000256" key="1">
    <source>
        <dbReference type="ARBA" id="ARBA00022499"/>
    </source>
</evidence>
<dbReference type="Gene3D" id="1.10.443.10">
    <property type="entry name" value="Intergrase catalytic core"/>
    <property type="match status" value="1"/>
</dbReference>
<gene>
    <name evidence="8" type="primary">LOC106174167</name>
</gene>
<name>A0A2R2MJZ2_LINAN</name>
<organism evidence="7 8">
    <name type="scientific">Lingula anatina</name>
    <name type="common">Brachiopod</name>
    <name type="synonym">Lingula unguis</name>
    <dbReference type="NCBI Taxonomy" id="7574"/>
    <lineage>
        <taxon>Eukaryota</taxon>
        <taxon>Metazoa</taxon>
        <taxon>Spiralia</taxon>
        <taxon>Lophotrochozoa</taxon>
        <taxon>Brachiopoda</taxon>
        <taxon>Linguliformea</taxon>
        <taxon>Lingulata</taxon>
        <taxon>Lingulida</taxon>
        <taxon>Linguloidea</taxon>
        <taxon>Lingulidae</taxon>
        <taxon>Lingula</taxon>
    </lineage>
</organism>
<dbReference type="RefSeq" id="XP_023930382.1">
    <property type="nucleotide sequence ID" value="XM_024074614.1"/>
</dbReference>
<proteinExistence type="predicted"/>
<dbReference type="GO" id="GO:0015074">
    <property type="term" value="P:DNA integration"/>
    <property type="evidence" value="ECO:0007669"/>
    <property type="project" value="InterPro"/>
</dbReference>
<keyword evidence="7" id="KW-1185">Reference proteome</keyword>
<evidence type="ECO:0000313" key="7">
    <source>
        <dbReference type="Proteomes" id="UP000085678"/>
    </source>
</evidence>
<dbReference type="InterPro" id="IPR013762">
    <property type="entry name" value="Integrase-like_cat_sf"/>
</dbReference>
<dbReference type="InterPro" id="IPR052787">
    <property type="entry name" value="MAVS"/>
</dbReference>
<protein>
    <submittedName>
        <fullName evidence="8">Uncharacterized protein LOC106174167</fullName>
    </submittedName>
</protein>
<dbReference type="GeneID" id="106174167"/>
<feature type="compositionally biased region" description="Low complexity" evidence="5">
    <location>
        <begin position="351"/>
        <end position="365"/>
    </location>
</feature>
<evidence type="ECO:0000313" key="8">
    <source>
        <dbReference type="RefSeq" id="XP_023930382.1"/>
    </source>
</evidence>
<dbReference type="AlphaFoldDB" id="A0A2R2MJZ2"/>
<keyword evidence="4" id="KW-0233">DNA recombination</keyword>
<evidence type="ECO:0000256" key="3">
    <source>
        <dbReference type="ARBA" id="ARBA00022843"/>
    </source>
</evidence>